<keyword evidence="3" id="KW-1185">Reference proteome</keyword>
<dbReference type="EMBL" id="CP136924">
    <property type="protein sequence ID" value="WXA03181.1"/>
    <property type="molecule type" value="Genomic_DNA"/>
</dbReference>
<dbReference type="AlphaFoldDB" id="A0AAU6PAP6"/>
<dbReference type="KEGG" id="mcaa:R3L15_05820"/>
<accession>A0AAU6PAP6</accession>
<proteinExistence type="predicted"/>
<organism evidence="2">
    <name type="scientific">Mangrovimonas cancribranchiae</name>
    <dbReference type="NCBI Taxonomy" id="3080055"/>
    <lineage>
        <taxon>Bacteria</taxon>
        <taxon>Pseudomonadati</taxon>
        <taxon>Bacteroidota</taxon>
        <taxon>Flavobacteriia</taxon>
        <taxon>Flavobacteriales</taxon>
        <taxon>Flavobacteriaceae</taxon>
        <taxon>Mangrovimonas</taxon>
    </lineage>
</organism>
<protein>
    <submittedName>
        <fullName evidence="2">ATP-grasp fold amidoligase family protein</fullName>
    </submittedName>
</protein>
<name>A0AAU6PAP6_9FLAO</name>
<dbReference type="Pfam" id="PF14305">
    <property type="entry name" value="ATPgrasp_TupA"/>
    <property type="match status" value="1"/>
</dbReference>
<dbReference type="EMBL" id="CP136925">
    <property type="protein sequence ID" value="WXA14396.1"/>
    <property type="molecule type" value="Genomic_DNA"/>
</dbReference>
<dbReference type="Proteomes" id="UP001368318">
    <property type="component" value="Chromosome"/>
</dbReference>
<dbReference type="InterPro" id="IPR029465">
    <property type="entry name" value="ATPgrasp_TupA"/>
</dbReference>
<evidence type="ECO:0000313" key="2">
    <source>
        <dbReference type="EMBL" id="WXA14396.1"/>
    </source>
</evidence>
<gene>
    <name evidence="2" type="ORF">R3L15_05820</name>
    <name evidence="1" type="ORF">R3L16_01580</name>
</gene>
<sequence length="309" mass="36936">MIKNFISNIYHNTRIGFAIIQPFKNVYEYIRYATVSDKSFIKKEFKKNLGYPPDLENPKTFNEKLQWLKLNDRTPLHTICADKFKVRDYVKEKIGEEYLIPLVFQTKHPRDIIPENLPDFPVIIKTNHDSSGGIIVRDKTKVNWIATQNTLAKFLNINYYYRYKEWQYKNIDRCIVVEKLLMDKTGAIPFDYKMHYFNGKLAFTQVDIDRQTNHKRNLYDAHWNLMHVTWIYDTGEEIQKPKHYDRMIKLGEIFAKDFCYLRVDFYHVNDKIYFGELTFHAESGCGTFTPEHYDLDLGNKLQLHKTKES</sequence>
<evidence type="ECO:0000313" key="3">
    <source>
        <dbReference type="Proteomes" id="UP001368318"/>
    </source>
</evidence>
<dbReference type="RefSeq" id="WP_338733813.1">
    <property type="nucleotide sequence ID" value="NZ_CP136924.1"/>
</dbReference>
<reference evidence="2 3" key="1">
    <citation type="submission" date="2023-10" db="EMBL/GenBank/DDBJ databases">
        <title>Culture-based analysis of two novel bacteria associated with mangrove crab gills.</title>
        <authorList>
            <person name="Yang X."/>
            <person name="Garuglieri E."/>
            <person name="Van Goethem M.W."/>
            <person name="Fusi M."/>
            <person name="Marasco R."/>
            <person name="Daffonchio D.G."/>
        </authorList>
    </citation>
    <scope>NUCLEOTIDE SEQUENCE</scope>
    <source>
        <strain evidence="2">UG2-1</strain>
        <strain evidence="1">UG2-2</strain>
        <strain evidence="3">UG2_2</strain>
    </source>
</reference>
<evidence type="ECO:0000313" key="1">
    <source>
        <dbReference type="EMBL" id="WXA03181.1"/>
    </source>
</evidence>